<dbReference type="GO" id="GO:0003676">
    <property type="term" value="F:nucleic acid binding"/>
    <property type="evidence" value="ECO:0007669"/>
    <property type="project" value="InterPro"/>
</dbReference>
<protein>
    <recommendedName>
        <fullName evidence="2">DDE-1 domain-containing protein</fullName>
    </recommendedName>
</protein>
<evidence type="ECO:0000313" key="4">
    <source>
        <dbReference type="Proteomes" id="UP000007431"/>
    </source>
</evidence>
<feature type="region of interest" description="Disordered" evidence="1">
    <location>
        <begin position="261"/>
        <end position="327"/>
    </location>
</feature>
<dbReference type="GeneID" id="9589104"/>
<dbReference type="eggNOG" id="ENOG502S2VE">
    <property type="taxonomic scope" value="Eukaryota"/>
</dbReference>
<evidence type="ECO:0000256" key="1">
    <source>
        <dbReference type="SAM" id="MobiDB-lite"/>
    </source>
</evidence>
<name>D8QLM2_SCHCM</name>
<reference evidence="3 4" key="1">
    <citation type="journal article" date="2010" name="Nat. Biotechnol.">
        <title>Genome sequence of the model mushroom Schizophyllum commune.</title>
        <authorList>
            <person name="Ohm R.A."/>
            <person name="de Jong J.F."/>
            <person name="Lugones L.G."/>
            <person name="Aerts A."/>
            <person name="Kothe E."/>
            <person name="Stajich J.E."/>
            <person name="de Vries R.P."/>
            <person name="Record E."/>
            <person name="Levasseur A."/>
            <person name="Baker S.E."/>
            <person name="Bartholomew K.A."/>
            <person name="Coutinho P.M."/>
            <person name="Erdmann S."/>
            <person name="Fowler T.J."/>
            <person name="Gathman A.C."/>
            <person name="Lombard V."/>
            <person name="Henrissat B."/>
            <person name="Knabe N."/>
            <person name="Kuees U."/>
            <person name="Lilly W.W."/>
            <person name="Lindquist E."/>
            <person name="Lucas S."/>
            <person name="Magnuson J.K."/>
            <person name="Piumi F."/>
            <person name="Raudaskoski M."/>
            <person name="Salamov A."/>
            <person name="Schmutz J."/>
            <person name="Schwarze F.W.M.R."/>
            <person name="vanKuyk P.A."/>
            <person name="Horton J.S."/>
            <person name="Grigoriev I.V."/>
            <person name="Woesten H.A.B."/>
        </authorList>
    </citation>
    <scope>NUCLEOTIDE SEQUENCE [LARGE SCALE GENOMIC DNA]</scope>
    <source>
        <strain evidence="4">H4-8 / FGSC 9210</strain>
    </source>
</reference>
<organism evidence="4">
    <name type="scientific">Schizophyllum commune (strain H4-8 / FGSC 9210)</name>
    <name type="common">Split gill fungus</name>
    <dbReference type="NCBI Taxonomy" id="578458"/>
    <lineage>
        <taxon>Eukaryota</taxon>
        <taxon>Fungi</taxon>
        <taxon>Dikarya</taxon>
        <taxon>Basidiomycota</taxon>
        <taxon>Agaricomycotina</taxon>
        <taxon>Agaricomycetes</taxon>
        <taxon>Agaricomycetidae</taxon>
        <taxon>Agaricales</taxon>
        <taxon>Schizophyllaceae</taxon>
        <taxon>Schizophyllum</taxon>
    </lineage>
</organism>
<feature type="compositionally biased region" description="Pro residues" evidence="1">
    <location>
        <begin position="219"/>
        <end position="229"/>
    </location>
</feature>
<gene>
    <name evidence="3" type="ORF">SCHCODRAFT_114743</name>
</gene>
<feature type="domain" description="DDE-1" evidence="2">
    <location>
        <begin position="682"/>
        <end position="779"/>
    </location>
</feature>
<dbReference type="HOGENOM" id="CLU_013992_0_0_1"/>
<sequence length="963" mass="106848">MPPKTRKNVPKKDTGPTQALMSRIEHLKDLLKNLPDSLPIADKKSTYQFGLDYDKLEDRGPLGSFSHNMEICFKTARGQQLQITERGPRLHDGLINVMKDAVGLMSEKDREVLQSAWLERIIDAAVRAGGVSSKMKEGKRRRQSTVSGNKKARAPKRKKSTPDVIIVSDNDSDRSIDGRASSPPPPTSSPCPSTAAGPSSIAPFPSPPPPSTHRTSPTPSSPSPPPALPGPKATVIQPPPLQKTLKQMTIQFPRYASLSQAEKDAIKARNKREAQEKEKEMLAMEEQKKVDTLKKKERERELARLRKQRERARKREAKEARSDKAEVNKVTDHLMRGAAAVNHVVGIADKATVSCLEAQQWRAERNGVLGGTQHAKAVRTNWFHPFLWPFIDATMRHVLFSASKCEKVLKREHPELYAGVNPDGSIALNRGLDKGTIQRWKAGRGSFEWSPTTLENVKRARVAAAKGRAGVLGRHQELVDKIKQMLRDLCTSGLVVNVAIARPVMVALIQAHNASILANEAHFRCSEHYVRNFLQSVMGYSLRKATQAAAHIPPDADVLCERCVFRIVYLMKWYNIPLELLININQLGNYVLPNNSFTYAEIGAKQVNAVGKDEKHAYTLCVGSTAAGGFLPFQQIFGGMTDRSQPAEDAPGMDKALAYGMHFTFAQSETSPRSHYSMQKTMKELLDHIVMPYVNSTIESMSLRPNQKFILLIDAYPVHTSEEFRFTVCTYGNLLLCYVPNSCTGIIQPADVSLQRPVKHVLKQAMFDYLTAEHQAQIAAGVEPKDFKMITSYPTLRNASVAALNRAYEFGTSLTGRDLVRQAWQKSGPPGKPHLSLSPEWLKSEEAHAALDEYLQNNPTLYEEIRNRVGHVYGSFNAAEHEPDPAAPDDSDIPLSNIIHDMFGEDVNVSDVEIWYGTPLTVAECQKGTTEGLGLEAAGVEEDILMFGDNGECYSARNLPVHS</sequence>
<feature type="non-terminal residue" evidence="3">
    <location>
        <position position="963"/>
    </location>
</feature>
<dbReference type="OrthoDB" id="3257623at2759"/>
<dbReference type="RefSeq" id="XP_003026192.1">
    <property type="nucleotide sequence ID" value="XM_003026146.1"/>
</dbReference>
<dbReference type="InterPro" id="IPR004875">
    <property type="entry name" value="DDE_SF_endonuclease_dom"/>
</dbReference>
<dbReference type="KEGG" id="scm:SCHCO_02521826"/>
<accession>D8QLM2</accession>
<dbReference type="InParanoid" id="D8QLM2"/>
<evidence type="ECO:0000313" key="3">
    <source>
        <dbReference type="EMBL" id="EFI91289.1"/>
    </source>
</evidence>
<dbReference type="Proteomes" id="UP000007431">
    <property type="component" value="Unassembled WGS sequence"/>
</dbReference>
<proteinExistence type="predicted"/>
<dbReference type="VEuPathDB" id="FungiDB:SCHCODRAFT_02521826"/>
<dbReference type="Pfam" id="PF03184">
    <property type="entry name" value="DDE_1"/>
    <property type="match status" value="1"/>
</dbReference>
<dbReference type="OMA" id="WEEAMEM"/>
<feature type="compositionally biased region" description="Basic residues" evidence="1">
    <location>
        <begin position="305"/>
        <end position="315"/>
    </location>
</feature>
<dbReference type="AlphaFoldDB" id="D8QLM2"/>
<keyword evidence="4" id="KW-1185">Reference proteome</keyword>
<dbReference type="EMBL" id="GL377318">
    <property type="protein sequence ID" value="EFI91289.1"/>
    <property type="molecule type" value="Genomic_DNA"/>
</dbReference>
<feature type="compositionally biased region" description="Basic residues" evidence="1">
    <location>
        <begin position="150"/>
        <end position="159"/>
    </location>
</feature>
<feature type="compositionally biased region" description="Basic and acidic residues" evidence="1">
    <location>
        <begin position="316"/>
        <end position="327"/>
    </location>
</feature>
<feature type="compositionally biased region" description="Basic and acidic residues" evidence="1">
    <location>
        <begin position="261"/>
        <end position="304"/>
    </location>
</feature>
<feature type="region of interest" description="Disordered" evidence="1">
    <location>
        <begin position="130"/>
        <end position="238"/>
    </location>
</feature>
<feature type="compositionally biased region" description="Low complexity" evidence="1">
    <location>
        <begin position="190"/>
        <end position="203"/>
    </location>
</feature>
<evidence type="ECO:0000259" key="2">
    <source>
        <dbReference type="Pfam" id="PF03184"/>
    </source>
</evidence>